<accession>A0ABQ5TP07</accession>
<proteinExistence type="predicted"/>
<dbReference type="Proteomes" id="UP001275436">
    <property type="component" value="Unassembled WGS sequence"/>
</dbReference>
<feature type="transmembrane region" description="Helical" evidence="1">
    <location>
        <begin position="40"/>
        <end position="65"/>
    </location>
</feature>
<keyword evidence="1" id="KW-0472">Membrane</keyword>
<keyword evidence="1" id="KW-0812">Transmembrane</keyword>
<name>A0ABQ5TP07_9BACI</name>
<comment type="caution">
    <text evidence="2">The sequence shown here is derived from an EMBL/GenBank/DDBJ whole genome shotgun (WGS) entry which is preliminary data.</text>
</comment>
<dbReference type="EMBL" id="BSKO01000001">
    <property type="protein sequence ID" value="GLO67837.1"/>
    <property type="molecule type" value="Genomic_DNA"/>
</dbReference>
<evidence type="ECO:0000313" key="2">
    <source>
        <dbReference type="EMBL" id="GLO67837.1"/>
    </source>
</evidence>
<gene>
    <name evidence="2" type="ORF">MACH08_36210</name>
</gene>
<sequence length="113" mass="13233">MYSLELEKESEQDFLTATQPIIVCQYIYKEKSNYLTYVSIAAFSFIILLALQVFLVLLQGLIYLYQICKESFSGETTSQFKSKQKNSRYPYYFSVQIICYPRNDFKAPDQAIT</sequence>
<evidence type="ECO:0000256" key="1">
    <source>
        <dbReference type="SAM" id="Phobius"/>
    </source>
</evidence>
<evidence type="ECO:0008006" key="4">
    <source>
        <dbReference type="Google" id="ProtNLM"/>
    </source>
</evidence>
<keyword evidence="3" id="KW-1185">Reference proteome</keyword>
<reference evidence="2 3" key="1">
    <citation type="submission" date="2023-02" db="EMBL/GenBank/DDBJ databases">
        <title>Oceanobacillus kimchii IFOP_LL358 isolated form Alexandrium catenella lab strain.</title>
        <authorList>
            <person name="Gajardo G."/>
            <person name="Ueki S."/>
            <person name="Maruyama F."/>
        </authorList>
    </citation>
    <scope>NUCLEOTIDE SEQUENCE [LARGE SCALE GENOMIC DNA]</scope>
    <source>
        <strain evidence="2 3">IFOP_LL358</strain>
    </source>
</reference>
<keyword evidence="1" id="KW-1133">Transmembrane helix</keyword>
<protein>
    <recommendedName>
        <fullName evidence="4">Transmembrane protein</fullName>
    </recommendedName>
</protein>
<organism evidence="2 3">
    <name type="scientific">Oceanobacillus kimchii</name>
    <dbReference type="NCBI Taxonomy" id="746691"/>
    <lineage>
        <taxon>Bacteria</taxon>
        <taxon>Bacillati</taxon>
        <taxon>Bacillota</taxon>
        <taxon>Bacilli</taxon>
        <taxon>Bacillales</taxon>
        <taxon>Bacillaceae</taxon>
        <taxon>Oceanobacillus</taxon>
    </lineage>
</organism>
<evidence type="ECO:0000313" key="3">
    <source>
        <dbReference type="Proteomes" id="UP001275436"/>
    </source>
</evidence>